<reference evidence="2 3" key="1">
    <citation type="submission" date="2020-07" db="EMBL/GenBank/DDBJ databases">
        <title>Draft genome and description of Aeromicrobium phoceense strain Marseille-Q0843 isolated from healthy skin swab.</title>
        <authorList>
            <person name="Boxberger M."/>
            <person name="La Scola B."/>
        </authorList>
    </citation>
    <scope>NUCLEOTIDE SEQUENCE [LARGE SCALE GENOMIC DNA]</scope>
    <source>
        <strain evidence="2 3">Marseille-Q0843</strain>
    </source>
</reference>
<dbReference type="InterPro" id="IPR046348">
    <property type="entry name" value="SIS_dom_sf"/>
</dbReference>
<dbReference type="InterPro" id="IPR035461">
    <property type="entry name" value="GmhA/DiaA"/>
</dbReference>
<dbReference type="SUPFAM" id="SSF53697">
    <property type="entry name" value="SIS domain"/>
    <property type="match status" value="1"/>
</dbReference>
<dbReference type="Pfam" id="PF13580">
    <property type="entry name" value="SIS_2"/>
    <property type="match status" value="1"/>
</dbReference>
<evidence type="ECO:0000313" key="3">
    <source>
        <dbReference type="Proteomes" id="UP000550354"/>
    </source>
</evidence>
<evidence type="ECO:0000259" key="1">
    <source>
        <dbReference type="PROSITE" id="PS51464"/>
    </source>
</evidence>
<dbReference type="RefSeq" id="WP_181756684.1">
    <property type="nucleotide sequence ID" value="NZ_JACEOG010000002.1"/>
</dbReference>
<dbReference type="CDD" id="cd05006">
    <property type="entry name" value="SIS_GmhA"/>
    <property type="match status" value="1"/>
</dbReference>
<feature type="domain" description="SIS" evidence="1">
    <location>
        <begin position="32"/>
        <end position="187"/>
    </location>
</feature>
<organism evidence="2 3">
    <name type="scientific">Aeromicrobium phoceense</name>
    <dbReference type="NCBI Taxonomy" id="2754045"/>
    <lineage>
        <taxon>Bacteria</taxon>
        <taxon>Bacillati</taxon>
        <taxon>Actinomycetota</taxon>
        <taxon>Actinomycetes</taxon>
        <taxon>Propionibacteriales</taxon>
        <taxon>Nocardioidaceae</taxon>
        <taxon>Aeromicrobium</taxon>
    </lineage>
</organism>
<dbReference type="InterPro" id="IPR001347">
    <property type="entry name" value="SIS_dom"/>
</dbReference>
<dbReference type="PANTHER" id="PTHR30390">
    <property type="entry name" value="SEDOHEPTULOSE 7-PHOSPHATE ISOMERASE / DNAA INITIATOR-ASSOCIATING FACTOR FOR REPLICATION INITIATION"/>
    <property type="match status" value="1"/>
</dbReference>
<dbReference type="GO" id="GO:0097367">
    <property type="term" value="F:carbohydrate derivative binding"/>
    <property type="evidence" value="ECO:0007669"/>
    <property type="project" value="InterPro"/>
</dbReference>
<comment type="caution">
    <text evidence="2">The sequence shown here is derived from an EMBL/GenBank/DDBJ whole genome shotgun (WGS) entry which is preliminary data.</text>
</comment>
<accession>A0A838XH06</accession>
<gene>
    <name evidence="2" type="ORF">H1W00_15395</name>
</gene>
<dbReference type="AlphaFoldDB" id="A0A838XH06"/>
<dbReference type="PANTHER" id="PTHR30390:SF6">
    <property type="entry name" value="DNAA INITIATOR-ASSOCIATING PROTEIN DIAA"/>
    <property type="match status" value="1"/>
</dbReference>
<dbReference type="Gene3D" id="3.40.50.10490">
    <property type="entry name" value="Glucose-6-phosphate isomerase like protein, domain 1"/>
    <property type="match status" value="1"/>
</dbReference>
<dbReference type="PROSITE" id="PS51464">
    <property type="entry name" value="SIS"/>
    <property type="match status" value="1"/>
</dbReference>
<sequence length="195" mass="20653">MTTTHPHLASLTEALASLDDALVEVAAMGRDLFRRLDAGHRLLAVGNGGSAAPAQHLTAELVGRYREDRAPYSAICLSAETSSLTAIANDYPPEELFARQVAAHGRPGDVLVALSTSGSSRNAVEAAQRGVDAGLEVWAITGRAPNPLSRIAHRTLAVDSASTATVQEVHLVLLHLLCEHFDEACFEQVEAVTAR</sequence>
<dbReference type="GO" id="GO:1901135">
    <property type="term" value="P:carbohydrate derivative metabolic process"/>
    <property type="evidence" value="ECO:0007669"/>
    <property type="project" value="InterPro"/>
</dbReference>
<keyword evidence="3" id="KW-1185">Reference proteome</keyword>
<dbReference type="EMBL" id="JACEOG010000002">
    <property type="protein sequence ID" value="MBA4609865.1"/>
    <property type="molecule type" value="Genomic_DNA"/>
</dbReference>
<proteinExistence type="predicted"/>
<dbReference type="InterPro" id="IPR050099">
    <property type="entry name" value="SIS_GmhA/DiaA_subfam"/>
</dbReference>
<evidence type="ECO:0000313" key="2">
    <source>
        <dbReference type="EMBL" id="MBA4609865.1"/>
    </source>
</evidence>
<dbReference type="Proteomes" id="UP000550354">
    <property type="component" value="Unassembled WGS sequence"/>
</dbReference>
<name>A0A838XH06_9ACTN</name>
<protein>
    <submittedName>
        <fullName evidence="2">SIS domain-containing protein</fullName>
    </submittedName>
</protein>